<evidence type="ECO:0000259" key="8">
    <source>
        <dbReference type="PROSITE" id="PS50089"/>
    </source>
</evidence>
<dbReference type="Pfam" id="PF00097">
    <property type="entry name" value="zf-C3HC4"/>
    <property type="match status" value="1"/>
</dbReference>
<keyword evidence="2" id="KW-0963">Cytoplasm</keyword>
<dbReference type="PANTHER" id="PTHR10131">
    <property type="entry name" value="TNF RECEPTOR ASSOCIATED FACTOR"/>
    <property type="match status" value="1"/>
</dbReference>
<dbReference type="Pfam" id="PF22486">
    <property type="entry name" value="MATH_2"/>
    <property type="match status" value="1"/>
</dbReference>
<dbReference type="PROSITE" id="PS50089">
    <property type="entry name" value="ZF_RING_2"/>
    <property type="match status" value="1"/>
</dbReference>
<dbReference type="SUPFAM" id="SSF57850">
    <property type="entry name" value="RING/U-box"/>
    <property type="match status" value="1"/>
</dbReference>
<dbReference type="Gene3D" id="3.30.40.10">
    <property type="entry name" value="Zinc/RING finger domain, C3HC4 (zinc finger)"/>
    <property type="match status" value="1"/>
</dbReference>
<reference evidence="9" key="1">
    <citation type="submission" date="2021-01" db="UniProtKB">
        <authorList>
            <consortium name="EnsemblMetazoa"/>
        </authorList>
    </citation>
    <scope>IDENTIFICATION</scope>
</reference>
<dbReference type="RefSeq" id="XP_066921418.1">
    <property type="nucleotide sequence ID" value="XM_067065317.1"/>
</dbReference>
<evidence type="ECO:0000256" key="2">
    <source>
        <dbReference type="ARBA" id="ARBA00022490"/>
    </source>
</evidence>
<dbReference type="GO" id="GO:0043122">
    <property type="term" value="P:regulation of canonical NF-kappaB signal transduction"/>
    <property type="evidence" value="ECO:0007669"/>
    <property type="project" value="TreeGrafter"/>
</dbReference>
<feature type="domain" description="RING-type" evidence="8">
    <location>
        <begin position="43"/>
        <end position="82"/>
    </location>
</feature>
<dbReference type="InterPro" id="IPR002083">
    <property type="entry name" value="MATH/TRAF_dom"/>
</dbReference>
<name>A0A7M5V9Y1_9CNID</name>
<dbReference type="GO" id="GO:0005737">
    <property type="term" value="C:cytoplasm"/>
    <property type="evidence" value="ECO:0007669"/>
    <property type="project" value="UniProtKB-SubCell"/>
</dbReference>
<dbReference type="InterPro" id="IPR017907">
    <property type="entry name" value="Znf_RING_CS"/>
</dbReference>
<dbReference type="Proteomes" id="UP000594262">
    <property type="component" value="Unplaced"/>
</dbReference>
<dbReference type="PANTHER" id="PTHR10131:SF94">
    <property type="entry name" value="TNF RECEPTOR-ASSOCIATED FACTOR 4"/>
    <property type="match status" value="1"/>
</dbReference>
<keyword evidence="10" id="KW-1185">Reference proteome</keyword>
<evidence type="ECO:0000256" key="6">
    <source>
        <dbReference type="PROSITE-ProRule" id="PRU00175"/>
    </source>
</evidence>
<keyword evidence="5" id="KW-0862">Zinc</keyword>
<dbReference type="GO" id="GO:0008270">
    <property type="term" value="F:zinc ion binding"/>
    <property type="evidence" value="ECO:0007669"/>
    <property type="project" value="UniProtKB-KW"/>
</dbReference>
<sequence>MATYNPIHVGYDVTFVGEDEKTSALNAGQKEFAGGINKDDITCAICHLILREPVQAVKCGHRFCTKCIGEFHQTNPEKCPMDWQTIQVFPDIGKKREILNLQIRCQNHEEGCVWQNEIRELENHLKNCGYQKVPCELKCGENVLQKNGTKVSLDKHIAQSKYQHLSLEMKHEIGKVKNDFDEKFQNEKLQIEDKFDRKLKEKYEEIQNVKAQCNQKLQKIERDFDAKLIEKHQEIKDLKEEFGKIKNDLDEIKMNDKTEEHFKNLNGILVNKNELTFGILRVPRCPYTFLIENFKTKFDKAKKTNDIIHSPHFFTVNGYKGDLEVHLNGQGAGKNTHISVFFQILNGPYDDLLKWPIPWKSYSFILLINDKEVDKYSSKSTDEGGKWKDIFKRPTGDVGEDLGYPKAFSHELVKDVTDTDKVAFKYNMTFY</sequence>
<keyword evidence="7" id="KW-0175">Coiled coil</keyword>
<dbReference type="AlphaFoldDB" id="A0A7M5V9Y1"/>
<evidence type="ECO:0000256" key="7">
    <source>
        <dbReference type="SAM" id="Coils"/>
    </source>
</evidence>
<comment type="subcellular location">
    <subcellularLocation>
        <location evidence="1">Cytoplasm</location>
    </subcellularLocation>
</comment>
<dbReference type="SMART" id="SM00184">
    <property type="entry name" value="RING"/>
    <property type="match status" value="1"/>
</dbReference>
<accession>A0A7M5V9Y1</accession>
<proteinExistence type="predicted"/>
<dbReference type="PROSITE" id="PS00518">
    <property type="entry name" value="ZF_RING_1"/>
    <property type="match status" value="1"/>
</dbReference>
<organism evidence="9 10">
    <name type="scientific">Clytia hemisphaerica</name>
    <dbReference type="NCBI Taxonomy" id="252671"/>
    <lineage>
        <taxon>Eukaryota</taxon>
        <taxon>Metazoa</taxon>
        <taxon>Cnidaria</taxon>
        <taxon>Hydrozoa</taxon>
        <taxon>Hydroidolina</taxon>
        <taxon>Leptothecata</taxon>
        <taxon>Obeliida</taxon>
        <taxon>Clytiidae</taxon>
        <taxon>Clytia</taxon>
    </lineage>
</organism>
<dbReference type="SUPFAM" id="SSF49599">
    <property type="entry name" value="TRAF domain-like"/>
    <property type="match status" value="2"/>
</dbReference>
<dbReference type="Gene3D" id="2.60.210.10">
    <property type="entry name" value="Apoptosis, Tumor Necrosis Factor Receptor Associated Protein 2, Chain A"/>
    <property type="match status" value="1"/>
</dbReference>
<dbReference type="InterPro" id="IPR013083">
    <property type="entry name" value="Znf_RING/FYVE/PHD"/>
</dbReference>
<dbReference type="EnsemblMetazoa" id="CLYHEMT006390.1">
    <property type="protein sequence ID" value="CLYHEMP006390.1"/>
    <property type="gene ID" value="CLYHEMG006390"/>
</dbReference>
<keyword evidence="4 6" id="KW-0863">Zinc-finger</keyword>
<evidence type="ECO:0000313" key="10">
    <source>
        <dbReference type="Proteomes" id="UP000594262"/>
    </source>
</evidence>
<protein>
    <recommendedName>
        <fullName evidence="8">RING-type domain-containing protein</fullName>
    </recommendedName>
</protein>
<dbReference type="GeneID" id="136808779"/>
<keyword evidence="3" id="KW-0479">Metal-binding</keyword>
<evidence type="ECO:0000313" key="9">
    <source>
        <dbReference type="EnsemblMetazoa" id="CLYHEMP006390.1"/>
    </source>
</evidence>
<evidence type="ECO:0000256" key="5">
    <source>
        <dbReference type="ARBA" id="ARBA00022833"/>
    </source>
</evidence>
<dbReference type="OrthoDB" id="10246446at2759"/>
<dbReference type="InterPro" id="IPR018957">
    <property type="entry name" value="Znf_C3HC4_RING-type"/>
</dbReference>
<evidence type="ECO:0000256" key="1">
    <source>
        <dbReference type="ARBA" id="ARBA00004496"/>
    </source>
</evidence>
<evidence type="ECO:0000256" key="4">
    <source>
        <dbReference type="ARBA" id="ARBA00022771"/>
    </source>
</evidence>
<evidence type="ECO:0000256" key="3">
    <source>
        <dbReference type="ARBA" id="ARBA00022723"/>
    </source>
</evidence>
<dbReference type="InterPro" id="IPR001841">
    <property type="entry name" value="Znf_RING"/>
</dbReference>
<feature type="coiled-coil region" evidence="7">
    <location>
        <begin position="192"/>
        <end position="255"/>
    </location>
</feature>
<dbReference type="InterPro" id="IPR008974">
    <property type="entry name" value="TRAF-like"/>
</dbReference>